<feature type="domain" description="GGDEF" evidence="4">
    <location>
        <begin position="170"/>
        <end position="309"/>
    </location>
</feature>
<dbReference type="CDD" id="cd17536">
    <property type="entry name" value="REC_YesN-like"/>
    <property type="match status" value="1"/>
</dbReference>
<sequence length="567" mass="64998">MTSDFSILYIEDDSLTQKIIVNVLGKHFSRIFVASDGIEGIKLYYEKKPDIVLSDISMPNLNGIEMTEEIKRHNPKQKVALFTGYNDLGYLNKAINIGVDKYILKPLDTKQMFTALDDIIESLKNEEEEEEYKEKLEFVSQHDDLTGLLNRRQFFFLLDKLQHRSNRENSSVAILGIDLNKFKPINDTYGHEAGDLVLKKVAQNLLSATRKEDIVARFGGDEFGIAIGFLKEKNKVFRWLDRIGKSFSEPLLYVDDDGIEHSIETSCSIGITFHEPSDKLPDLEALMRQADRAMYVAKVLKKPYSFFDEKEESKFKIKIQKSKEIKQGIDKNEFMLYYQPIIEIKTQKIVAYESLIRWQHPREGFLTPDKFLPYILDNREIITYLGNWIIEQVFLQYEKWLKEGHNVVLSINISFNELASKDFVSMLKNLLKKYPKVKAKQIIFEVVENIALKDIGLDESALEELKVLGFKIALDNFGIGLSTLSSIKCFNIDSIKIDKSFVINMLENKEDYSIVDASIQLSKAFGHVVVAEGVESKAHLSALLSLGCDWAQGFAINRPMSADKIFE</sequence>
<dbReference type="InterPro" id="IPR001633">
    <property type="entry name" value="EAL_dom"/>
</dbReference>
<organism evidence="5">
    <name type="scientific">uncultured Sulfurovum sp</name>
    <dbReference type="NCBI Taxonomy" id="269237"/>
    <lineage>
        <taxon>Bacteria</taxon>
        <taxon>Pseudomonadati</taxon>
        <taxon>Campylobacterota</taxon>
        <taxon>Epsilonproteobacteria</taxon>
        <taxon>Campylobacterales</taxon>
        <taxon>Sulfurovaceae</taxon>
        <taxon>Sulfurovum</taxon>
        <taxon>environmental samples</taxon>
    </lineage>
</organism>
<protein>
    <submittedName>
        <fullName evidence="5">Diguanylate cyclase/phosphodiesterase (GGDEF &amp; EAL domains) with PAS/PAC sensor(S)</fullName>
    </submittedName>
</protein>
<dbReference type="Pfam" id="PF00990">
    <property type="entry name" value="GGDEF"/>
    <property type="match status" value="1"/>
</dbReference>
<dbReference type="InterPro" id="IPR050706">
    <property type="entry name" value="Cyclic-di-GMP_PDE-like"/>
</dbReference>
<dbReference type="InterPro" id="IPR029787">
    <property type="entry name" value="Nucleotide_cyclase"/>
</dbReference>
<evidence type="ECO:0000259" key="3">
    <source>
        <dbReference type="PROSITE" id="PS50883"/>
    </source>
</evidence>
<dbReference type="PANTHER" id="PTHR33121">
    <property type="entry name" value="CYCLIC DI-GMP PHOSPHODIESTERASE PDEF"/>
    <property type="match status" value="1"/>
</dbReference>
<dbReference type="CDD" id="cd01948">
    <property type="entry name" value="EAL"/>
    <property type="match status" value="1"/>
</dbReference>
<evidence type="ECO:0000259" key="2">
    <source>
        <dbReference type="PROSITE" id="PS50110"/>
    </source>
</evidence>
<dbReference type="InterPro" id="IPR000160">
    <property type="entry name" value="GGDEF_dom"/>
</dbReference>
<dbReference type="Pfam" id="PF00072">
    <property type="entry name" value="Response_reg"/>
    <property type="match status" value="1"/>
</dbReference>
<dbReference type="Gene3D" id="3.30.70.270">
    <property type="match status" value="1"/>
</dbReference>
<dbReference type="SUPFAM" id="SSF141868">
    <property type="entry name" value="EAL domain-like"/>
    <property type="match status" value="1"/>
</dbReference>
<dbReference type="InterPro" id="IPR043128">
    <property type="entry name" value="Rev_trsase/Diguanyl_cyclase"/>
</dbReference>
<feature type="domain" description="Response regulatory" evidence="2">
    <location>
        <begin position="6"/>
        <end position="120"/>
    </location>
</feature>
<dbReference type="Gene3D" id="3.40.50.2300">
    <property type="match status" value="1"/>
</dbReference>
<dbReference type="NCBIfam" id="TIGR00254">
    <property type="entry name" value="GGDEF"/>
    <property type="match status" value="1"/>
</dbReference>
<dbReference type="PANTHER" id="PTHR33121:SF71">
    <property type="entry name" value="OXYGEN SENSOR PROTEIN DOSP"/>
    <property type="match status" value="1"/>
</dbReference>
<feature type="domain" description="EAL" evidence="3">
    <location>
        <begin position="318"/>
        <end position="567"/>
    </location>
</feature>
<reference evidence="5" key="1">
    <citation type="submission" date="2020-01" db="EMBL/GenBank/DDBJ databases">
        <authorList>
            <person name="Meier V. D."/>
            <person name="Meier V D."/>
        </authorList>
    </citation>
    <scope>NUCLEOTIDE SEQUENCE</scope>
    <source>
        <strain evidence="5">HLG_WM_MAG_02</strain>
    </source>
</reference>
<dbReference type="SUPFAM" id="SSF52172">
    <property type="entry name" value="CheY-like"/>
    <property type="match status" value="1"/>
</dbReference>
<dbReference type="PROSITE" id="PS50883">
    <property type="entry name" value="EAL"/>
    <property type="match status" value="1"/>
</dbReference>
<dbReference type="SMART" id="SM00052">
    <property type="entry name" value="EAL"/>
    <property type="match status" value="1"/>
</dbReference>
<evidence type="ECO:0000313" key="5">
    <source>
        <dbReference type="EMBL" id="CAA6820985.1"/>
    </source>
</evidence>
<dbReference type="SMART" id="SM00267">
    <property type="entry name" value="GGDEF"/>
    <property type="match status" value="1"/>
</dbReference>
<accession>A0A6S6TP22</accession>
<dbReference type="InterPro" id="IPR035919">
    <property type="entry name" value="EAL_sf"/>
</dbReference>
<dbReference type="PROSITE" id="PS50887">
    <property type="entry name" value="GGDEF"/>
    <property type="match status" value="1"/>
</dbReference>
<dbReference type="InterPro" id="IPR001789">
    <property type="entry name" value="Sig_transdc_resp-reg_receiver"/>
</dbReference>
<dbReference type="Pfam" id="PF00563">
    <property type="entry name" value="EAL"/>
    <property type="match status" value="1"/>
</dbReference>
<gene>
    <name evidence="5" type="ORF">HELGO_WM19477</name>
</gene>
<keyword evidence="1" id="KW-0597">Phosphoprotein</keyword>
<dbReference type="EMBL" id="CACVAZ010000138">
    <property type="protein sequence ID" value="CAA6820985.1"/>
    <property type="molecule type" value="Genomic_DNA"/>
</dbReference>
<dbReference type="GO" id="GO:0000160">
    <property type="term" value="P:phosphorelay signal transduction system"/>
    <property type="evidence" value="ECO:0007669"/>
    <property type="project" value="InterPro"/>
</dbReference>
<dbReference type="Gene3D" id="3.20.20.450">
    <property type="entry name" value="EAL domain"/>
    <property type="match status" value="1"/>
</dbReference>
<dbReference type="PROSITE" id="PS50110">
    <property type="entry name" value="RESPONSE_REGULATORY"/>
    <property type="match status" value="1"/>
</dbReference>
<evidence type="ECO:0000256" key="1">
    <source>
        <dbReference type="PROSITE-ProRule" id="PRU00169"/>
    </source>
</evidence>
<feature type="modified residue" description="4-aspartylphosphate" evidence="1">
    <location>
        <position position="55"/>
    </location>
</feature>
<evidence type="ECO:0000259" key="4">
    <source>
        <dbReference type="PROSITE" id="PS50887"/>
    </source>
</evidence>
<dbReference type="SMART" id="SM00448">
    <property type="entry name" value="REC"/>
    <property type="match status" value="1"/>
</dbReference>
<name>A0A6S6TP22_9BACT</name>
<dbReference type="AlphaFoldDB" id="A0A6S6TP22"/>
<dbReference type="CDD" id="cd01949">
    <property type="entry name" value="GGDEF"/>
    <property type="match status" value="1"/>
</dbReference>
<proteinExistence type="predicted"/>
<dbReference type="SUPFAM" id="SSF55073">
    <property type="entry name" value="Nucleotide cyclase"/>
    <property type="match status" value="1"/>
</dbReference>
<dbReference type="GO" id="GO:0071111">
    <property type="term" value="F:cyclic-guanylate-specific phosphodiesterase activity"/>
    <property type="evidence" value="ECO:0007669"/>
    <property type="project" value="InterPro"/>
</dbReference>
<dbReference type="InterPro" id="IPR011006">
    <property type="entry name" value="CheY-like_superfamily"/>
</dbReference>